<comment type="caution">
    <text evidence="1">The sequence shown here is derived from an EMBL/GenBank/DDBJ whole genome shotgun (WGS) entry which is preliminary data.</text>
</comment>
<reference evidence="1" key="1">
    <citation type="journal article" date="2021" name="Microorganisms">
        <title>Acidisoma silvae sp. nov. and Acidisomacellulosilytica sp. nov., Two Acidophilic Bacteria Isolated from Decaying Wood, Hydrolyzing Cellulose and Producing Poly-3-hydroxybutyrate.</title>
        <authorList>
            <person name="Mieszkin S."/>
            <person name="Pouder E."/>
            <person name="Uroz S."/>
            <person name="Simon-Colin C."/>
            <person name="Alain K."/>
        </authorList>
    </citation>
    <scope>NUCLEOTIDE SEQUENCE</scope>
    <source>
        <strain evidence="1">HW T2.11</strain>
    </source>
</reference>
<dbReference type="AlphaFoldDB" id="A0A964DZY4"/>
<accession>A0A964DZY4</accession>
<dbReference type="EC" id="2.7.7.7" evidence="1"/>
<dbReference type="PANTHER" id="PTHR11669">
    <property type="entry name" value="REPLICATION FACTOR C / DNA POLYMERASE III GAMMA-TAU SUBUNIT"/>
    <property type="match status" value="1"/>
</dbReference>
<dbReference type="GO" id="GO:0006261">
    <property type="term" value="P:DNA-templated DNA replication"/>
    <property type="evidence" value="ECO:0007669"/>
    <property type="project" value="TreeGrafter"/>
</dbReference>
<keyword evidence="2" id="KW-1185">Reference proteome</keyword>
<dbReference type="EMBL" id="JAESVB010000005">
    <property type="protein sequence ID" value="MCB8876138.1"/>
    <property type="molecule type" value="Genomic_DNA"/>
</dbReference>
<dbReference type="GO" id="GO:0009360">
    <property type="term" value="C:DNA polymerase III complex"/>
    <property type="evidence" value="ECO:0007669"/>
    <property type="project" value="TreeGrafter"/>
</dbReference>
<sequence length="334" mass="35990">MTYPSPRDNPDLLGHAAAEQLWRTARAAGRLHHAWLITGTRGIGKATLAFRLARSLLGGLPPEANLRMDPADPVFRRIAAGTHAGLMVLERGADEKTKRMRRDIVVDEVRGVTQFLRRTAGEGGYRVVIVDGAEDMNTNAANALLKLLEEPPPGALLFLVCHAPGLLPTTIRSRCRRLRLSPLAEPDVETLLGRYLPESGVEERAEMARLGEGSIGRALTLAAGDGPAMAAEVHRVLASLPTGQAALSVADGVARDEESFGLFMDLLRQAISDVVRQGARGALSSHQTGLLAQRSLEGWGKVWQALTQIQDETERFALDRRQAVLAGLSLMAGT</sequence>
<dbReference type="Pfam" id="PF13177">
    <property type="entry name" value="DNA_pol3_delta2"/>
    <property type="match status" value="1"/>
</dbReference>
<dbReference type="RefSeq" id="WP_227321994.1">
    <property type="nucleotide sequence ID" value="NZ_JAESVB010000005.1"/>
</dbReference>
<dbReference type="Gene3D" id="3.40.50.300">
    <property type="entry name" value="P-loop containing nucleotide triphosphate hydrolases"/>
    <property type="match status" value="1"/>
</dbReference>
<gene>
    <name evidence="1" type="ORF">ASILVAE211_13175</name>
</gene>
<dbReference type="SUPFAM" id="SSF52540">
    <property type="entry name" value="P-loop containing nucleoside triphosphate hydrolases"/>
    <property type="match status" value="1"/>
</dbReference>
<organism evidence="1 2">
    <name type="scientific">Acidisoma silvae</name>
    <dbReference type="NCBI Taxonomy" id="2802396"/>
    <lineage>
        <taxon>Bacteria</taxon>
        <taxon>Pseudomonadati</taxon>
        <taxon>Pseudomonadota</taxon>
        <taxon>Alphaproteobacteria</taxon>
        <taxon>Acetobacterales</taxon>
        <taxon>Acidocellaceae</taxon>
        <taxon>Acidisoma</taxon>
    </lineage>
</organism>
<dbReference type="Proteomes" id="UP000708298">
    <property type="component" value="Unassembled WGS sequence"/>
</dbReference>
<protein>
    <submittedName>
        <fullName evidence="1">DNA polymerase III subunit delta</fullName>
        <ecNumber evidence="1">2.7.7.7</ecNumber>
    </submittedName>
</protein>
<evidence type="ECO:0000313" key="1">
    <source>
        <dbReference type="EMBL" id="MCB8876138.1"/>
    </source>
</evidence>
<dbReference type="PANTHER" id="PTHR11669:SF8">
    <property type="entry name" value="DNA POLYMERASE III SUBUNIT DELTA"/>
    <property type="match status" value="1"/>
</dbReference>
<dbReference type="NCBIfam" id="NF005677">
    <property type="entry name" value="PRK07471.1"/>
    <property type="match status" value="1"/>
</dbReference>
<keyword evidence="1" id="KW-0808">Transferase</keyword>
<evidence type="ECO:0000313" key="2">
    <source>
        <dbReference type="Proteomes" id="UP000708298"/>
    </source>
</evidence>
<name>A0A964DZY4_9PROT</name>
<keyword evidence="1" id="KW-0548">Nucleotidyltransferase</keyword>
<dbReference type="GO" id="GO:0003887">
    <property type="term" value="F:DNA-directed DNA polymerase activity"/>
    <property type="evidence" value="ECO:0007669"/>
    <property type="project" value="UniProtKB-EC"/>
</dbReference>
<proteinExistence type="predicted"/>
<dbReference type="InterPro" id="IPR050238">
    <property type="entry name" value="DNA_Rep/Repair_Clamp_Loader"/>
</dbReference>
<reference evidence="1" key="2">
    <citation type="submission" date="2021-01" db="EMBL/GenBank/DDBJ databases">
        <authorList>
            <person name="Mieszkin S."/>
            <person name="Pouder E."/>
            <person name="Alain K."/>
        </authorList>
    </citation>
    <scope>NUCLEOTIDE SEQUENCE</scope>
    <source>
        <strain evidence="1">HW T2.11</strain>
    </source>
</reference>
<dbReference type="InterPro" id="IPR027417">
    <property type="entry name" value="P-loop_NTPase"/>
</dbReference>